<dbReference type="BioCyc" id="LINT1193029:G11R4-4764-MONOMER"/>
<sequence length="99" mass="11232">MRKIEYSKKTISNIRIGVDARPFSTSVSGVGKMIHSALLDLGKNSNFEFYLFSHKDLHSSYSNLLNLPGIRFIKGEGFFLKKEGSTLLLPFHFSFEKSN</sequence>
<gene>
    <name evidence="1" type="ORF">LEP1GSC124_0203</name>
</gene>
<reference evidence="1 2" key="1">
    <citation type="submission" date="2013-01" db="EMBL/GenBank/DDBJ databases">
        <authorList>
            <person name="Harkins D.M."/>
            <person name="Durkin A.S."/>
            <person name="Brinkac L.M."/>
            <person name="Haft D.H."/>
            <person name="Selengut J.D."/>
            <person name="Sanka R."/>
            <person name="DePew J."/>
            <person name="Purushe J."/>
            <person name="Picardeau M."/>
            <person name="Werts C."/>
            <person name="Goarant C."/>
            <person name="Vinetz J.M."/>
            <person name="Sutton G.G."/>
            <person name="Nierman W.C."/>
            <person name="Fouts D.E."/>
        </authorList>
    </citation>
    <scope>NUCLEOTIDE SEQUENCE [LARGE SCALE GENOMIC DNA]</scope>
    <source>
        <strain evidence="1 2">200701872</strain>
    </source>
</reference>
<dbReference type="EMBL" id="AKWN02000173">
    <property type="protein sequence ID" value="EMP08038.1"/>
    <property type="molecule type" value="Genomic_DNA"/>
</dbReference>
<proteinExistence type="predicted"/>
<name>M6ZNL5_LEPIR</name>
<evidence type="ECO:0000313" key="1">
    <source>
        <dbReference type="EMBL" id="EMP08038.1"/>
    </source>
</evidence>
<accession>M6ZNL5</accession>
<comment type="caution">
    <text evidence="1">The sequence shown here is derived from an EMBL/GenBank/DDBJ whole genome shotgun (WGS) entry which is preliminary data.</text>
</comment>
<evidence type="ECO:0000313" key="2">
    <source>
        <dbReference type="Proteomes" id="UP000012117"/>
    </source>
</evidence>
<protein>
    <submittedName>
        <fullName evidence="1">Uncharacterized protein</fullName>
    </submittedName>
</protein>
<organism evidence="1 2">
    <name type="scientific">Leptospira interrogans serovar Pyrogenes str. 200701872</name>
    <dbReference type="NCBI Taxonomy" id="1193029"/>
    <lineage>
        <taxon>Bacteria</taxon>
        <taxon>Pseudomonadati</taxon>
        <taxon>Spirochaetota</taxon>
        <taxon>Spirochaetia</taxon>
        <taxon>Leptospirales</taxon>
        <taxon>Leptospiraceae</taxon>
        <taxon>Leptospira</taxon>
    </lineage>
</organism>
<dbReference type="Proteomes" id="UP000012117">
    <property type="component" value="Unassembled WGS sequence"/>
</dbReference>
<dbReference type="AlphaFoldDB" id="M6ZNL5"/>